<evidence type="ECO:0000313" key="1">
    <source>
        <dbReference type="EMBL" id="KAI0497844.1"/>
    </source>
</evidence>
<name>A0A8T3APB0_DENNO</name>
<dbReference type="Proteomes" id="UP000829196">
    <property type="component" value="Unassembled WGS sequence"/>
</dbReference>
<dbReference type="AlphaFoldDB" id="A0A8T3APB0"/>
<reference evidence="1" key="1">
    <citation type="journal article" date="2022" name="Front. Genet.">
        <title>Chromosome-Scale Assembly of the Dendrobium nobile Genome Provides Insights Into the Molecular Mechanism of the Biosynthesis of the Medicinal Active Ingredient of Dendrobium.</title>
        <authorList>
            <person name="Xu Q."/>
            <person name="Niu S.-C."/>
            <person name="Li K.-L."/>
            <person name="Zheng P.-J."/>
            <person name="Zhang X.-J."/>
            <person name="Jia Y."/>
            <person name="Liu Y."/>
            <person name="Niu Y.-X."/>
            <person name="Yu L.-H."/>
            <person name="Chen D.-F."/>
            <person name="Zhang G.-Q."/>
        </authorList>
    </citation>
    <scope>NUCLEOTIDE SEQUENCE</scope>
    <source>
        <tissue evidence="1">Leaf</tissue>
    </source>
</reference>
<dbReference type="EMBL" id="JAGYWB010000015">
    <property type="protein sequence ID" value="KAI0497844.1"/>
    <property type="molecule type" value="Genomic_DNA"/>
</dbReference>
<proteinExistence type="predicted"/>
<dbReference type="OrthoDB" id="1939300at2759"/>
<dbReference type="PANTHER" id="PTHR31286:SF165">
    <property type="entry name" value="DUF4283 DOMAIN-CONTAINING PROTEIN"/>
    <property type="match status" value="1"/>
</dbReference>
<sequence>MANLKQKLRNEIPLSPPLCPLLCKILKSFESELKSVSSVFFRQNGREMFVRSWFFGRPLKVDNATSVGSRPFVARVLVELDMTKSYPDKVWLGLENLGYIQHVSMEAFPSFWASCKCLGHLSGDCRPLQSTPPNVVPVVSKPLTVNVSCEGDKVENIVSCDANEGALELCPAVGDEGNVAGIDTTVSNSVNEVINIGSDLPNALKLTCADVEAYQLVSEIDCVVASEMGDVPMALADALDGLDTLSHVMDGGYGSEGAGGSNRVVVSSELQNSPIATMEPLVDVPIYVISNADWPVQVVEPGIGRPVQSIYRNGISSNRLGTAQASGGSLKSGGSSMN</sequence>
<organism evidence="1 2">
    <name type="scientific">Dendrobium nobile</name>
    <name type="common">Orchid</name>
    <dbReference type="NCBI Taxonomy" id="94219"/>
    <lineage>
        <taxon>Eukaryota</taxon>
        <taxon>Viridiplantae</taxon>
        <taxon>Streptophyta</taxon>
        <taxon>Embryophyta</taxon>
        <taxon>Tracheophyta</taxon>
        <taxon>Spermatophyta</taxon>
        <taxon>Magnoliopsida</taxon>
        <taxon>Liliopsida</taxon>
        <taxon>Asparagales</taxon>
        <taxon>Orchidaceae</taxon>
        <taxon>Epidendroideae</taxon>
        <taxon>Malaxideae</taxon>
        <taxon>Dendrobiinae</taxon>
        <taxon>Dendrobium</taxon>
    </lineage>
</organism>
<dbReference type="InterPro" id="IPR040256">
    <property type="entry name" value="At4g02000-like"/>
</dbReference>
<keyword evidence="2" id="KW-1185">Reference proteome</keyword>
<accession>A0A8T3APB0</accession>
<gene>
    <name evidence="1" type="ORF">KFK09_021082</name>
</gene>
<evidence type="ECO:0000313" key="2">
    <source>
        <dbReference type="Proteomes" id="UP000829196"/>
    </source>
</evidence>
<protein>
    <recommendedName>
        <fullName evidence="3">DUF4283 domain-containing protein</fullName>
    </recommendedName>
</protein>
<comment type="caution">
    <text evidence="1">The sequence shown here is derived from an EMBL/GenBank/DDBJ whole genome shotgun (WGS) entry which is preliminary data.</text>
</comment>
<dbReference type="PANTHER" id="PTHR31286">
    <property type="entry name" value="GLYCINE-RICH CELL WALL STRUCTURAL PROTEIN 1.8-LIKE"/>
    <property type="match status" value="1"/>
</dbReference>
<evidence type="ECO:0008006" key="3">
    <source>
        <dbReference type="Google" id="ProtNLM"/>
    </source>
</evidence>